<name>A0AAV7RUW1_PLEWA</name>
<protein>
    <submittedName>
        <fullName evidence="1">Uncharacterized protein</fullName>
    </submittedName>
</protein>
<comment type="caution">
    <text evidence="1">The sequence shown here is derived from an EMBL/GenBank/DDBJ whole genome shotgun (WGS) entry which is preliminary data.</text>
</comment>
<proteinExistence type="predicted"/>
<organism evidence="1 2">
    <name type="scientific">Pleurodeles waltl</name>
    <name type="common">Iberian ribbed newt</name>
    <dbReference type="NCBI Taxonomy" id="8319"/>
    <lineage>
        <taxon>Eukaryota</taxon>
        <taxon>Metazoa</taxon>
        <taxon>Chordata</taxon>
        <taxon>Craniata</taxon>
        <taxon>Vertebrata</taxon>
        <taxon>Euteleostomi</taxon>
        <taxon>Amphibia</taxon>
        <taxon>Batrachia</taxon>
        <taxon>Caudata</taxon>
        <taxon>Salamandroidea</taxon>
        <taxon>Salamandridae</taxon>
        <taxon>Pleurodelinae</taxon>
        <taxon>Pleurodeles</taxon>
    </lineage>
</organism>
<evidence type="ECO:0000313" key="1">
    <source>
        <dbReference type="EMBL" id="KAJ1156282.1"/>
    </source>
</evidence>
<keyword evidence="2" id="KW-1185">Reference proteome</keyword>
<accession>A0AAV7RUW1</accession>
<sequence length="182" mass="19216">MGREGGCVEAGGCAPTGSLSGDRRVLITGPGSLISPARAGPRQPPYFTITCPRVFSGETNLRAPPFPQKPSPLAMPQGDGAAAPPGSYVLSMSRRLPPLPAPLSLPGRRSGFCSSEVQPSLPGAFFFYFKTHPKRLCHVRLPGSVSSKHFSAGVRKAHIVTYPGVKNRAGDELTVCRADMMS</sequence>
<gene>
    <name evidence="1" type="ORF">NDU88_009006</name>
</gene>
<reference evidence="1" key="1">
    <citation type="journal article" date="2022" name="bioRxiv">
        <title>Sequencing and chromosome-scale assembly of the giantPleurodeles waltlgenome.</title>
        <authorList>
            <person name="Brown T."/>
            <person name="Elewa A."/>
            <person name="Iarovenko S."/>
            <person name="Subramanian E."/>
            <person name="Araus A.J."/>
            <person name="Petzold A."/>
            <person name="Susuki M."/>
            <person name="Suzuki K.-i.T."/>
            <person name="Hayashi T."/>
            <person name="Toyoda A."/>
            <person name="Oliveira C."/>
            <person name="Osipova E."/>
            <person name="Leigh N.D."/>
            <person name="Simon A."/>
            <person name="Yun M.H."/>
        </authorList>
    </citation>
    <scope>NUCLEOTIDE SEQUENCE</scope>
    <source>
        <strain evidence="1">20211129_DDA</strain>
        <tissue evidence="1">Liver</tissue>
    </source>
</reference>
<evidence type="ECO:0000313" key="2">
    <source>
        <dbReference type="Proteomes" id="UP001066276"/>
    </source>
</evidence>
<dbReference type="AlphaFoldDB" id="A0AAV7RUW1"/>
<dbReference type="Proteomes" id="UP001066276">
    <property type="component" value="Chromosome 5"/>
</dbReference>
<dbReference type="EMBL" id="JANPWB010000009">
    <property type="protein sequence ID" value="KAJ1156282.1"/>
    <property type="molecule type" value="Genomic_DNA"/>
</dbReference>